<evidence type="ECO:0000313" key="2">
    <source>
        <dbReference type="EMBL" id="JAD62306.1"/>
    </source>
</evidence>
<reference evidence="2" key="2">
    <citation type="journal article" date="2015" name="Data Brief">
        <title>Shoot transcriptome of the giant reed, Arundo donax.</title>
        <authorList>
            <person name="Barrero R.A."/>
            <person name="Guerrero F.D."/>
            <person name="Moolhuijzen P."/>
            <person name="Goolsby J.A."/>
            <person name="Tidwell J."/>
            <person name="Bellgard S.E."/>
            <person name="Bellgard M.I."/>
        </authorList>
    </citation>
    <scope>NUCLEOTIDE SEQUENCE</scope>
    <source>
        <tissue evidence="2">Shoot tissue taken approximately 20 cm above the soil surface</tissue>
    </source>
</reference>
<organism evidence="2">
    <name type="scientific">Arundo donax</name>
    <name type="common">Giant reed</name>
    <name type="synonym">Donax arundinaceus</name>
    <dbReference type="NCBI Taxonomy" id="35708"/>
    <lineage>
        <taxon>Eukaryota</taxon>
        <taxon>Viridiplantae</taxon>
        <taxon>Streptophyta</taxon>
        <taxon>Embryophyta</taxon>
        <taxon>Tracheophyta</taxon>
        <taxon>Spermatophyta</taxon>
        <taxon>Magnoliopsida</taxon>
        <taxon>Liliopsida</taxon>
        <taxon>Poales</taxon>
        <taxon>Poaceae</taxon>
        <taxon>PACMAD clade</taxon>
        <taxon>Arundinoideae</taxon>
        <taxon>Arundineae</taxon>
        <taxon>Arundo</taxon>
    </lineage>
</organism>
<protein>
    <submittedName>
        <fullName evidence="2">Uncharacterized protein</fullName>
    </submittedName>
</protein>
<reference evidence="2" key="1">
    <citation type="submission" date="2014-09" db="EMBL/GenBank/DDBJ databases">
        <authorList>
            <person name="Magalhaes I.L.F."/>
            <person name="Oliveira U."/>
            <person name="Santos F.R."/>
            <person name="Vidigal T.H.D.A."/>
            <person name="Brescovit A.D."/>
            <person name="Santos A.J."/>
        </authorList>
    </citation>
    <scope>NUCLEOTIDE SEQUENCE</scope>
    <source>
        <tissue evidence="2">Shoot tissue taken approximately 20 cm above the soil surface</tissue>
    </source>
</reference>
<feature type="chain" id="PRO_5002060474" evidence="1">
    <location>
        <begin position="19"/>
        <end position="62"/>
    </location>
</feature>
<evidence type="ECO:0000256" key="1">
    <source>
        <dbReference type="SAM" id="SignalP"/>
    </source>
</evidence>
<sequence length="62" mass="7370">MLCFATLMPYWALMIVDMFSFWENCNMLIKNQIHSPSVKLCWQLLCNDLYDYDIELCGQLQA</sequence>
<feature type="signal peptide" evidence="1">
    <location>
        <begin position="1"/>
        <end position="18"/>
    </location>
</feature>
<dbReference type="AlphaFoldDB" id="A0A0A9BG28"/>
<dbReference type="EMBL" id="GBRH01235589">
    <property type="protein sequence ID" value="JAD62306.1"/>
    <property type="molecule type" value="Transcribed_RNA"/>
</dbReference>
<keyword evidence="1" id="KW-0732">Signal</keyword>
<proteinExistence type="predicted"/>
<accession>A0A0A9BG28</accession>
<name>A0A0A9BG28_ARUDO</name>